<accession>A0A8S5SDS3</accession>
<name>A0A8S5SDS3_9CAUD</name>
<protein>
    <submittedName>
        <fullName evidence="1">Uncharacterized protein</fullName>
    </submittedName>
</protein>
<reference evidence="1" key="1">
    <citation type="journal article" date="2021" name="Proc. Natl. Acad. Sci. U.S.A.">
        <title>A Catalog of Tens of Thousands of Viruses from Human Metagenomes Reveals Hidden Associations with Chronic Diseases.</title>
        <authorList>
            <person name="Tisza M.J."/>
            <person name="Buck C.B."/>
        </authorList>
    </citation>
    <scope>NUCLEOTIDE SEQUENCE</scope>
    <source>
        <strain evidence="1">Ctnpt50</strain>
    </source>
</reference>
<sequence length="31" mass="3583">MRYIISPTNDSAQVGFEPTFCDKPQFLSLNY</sequence>
<evidence type="ECO:0000313" key="1">
    <source>
        <dbReference type="EMBL" id="DAF49125.1"/>
    </source>
</evidence>
<proteinExistence type="predicted"/>
<organism evidence="1">
    <name type="scientific">Siphoviridae sp. ctnpt50</name>
    <dbReference type="NCBI Taxonomy" id="2827941"/>
    <lineage>
        <taxon>Viruses</taxon>
        <taxon>Duplodnaviria</taxon>
        <taxon>Heunggongvirae</taxon>
        <taxon>Uroviricota</taxon>
        <taxon>Caudoviricetes</taxon>
    </lineage>
</organism>
<dbReference type="EMBL" id="BK032577">
    <property type="protein sequence ID" value="DAF49125.1"/>
    <property type="molecule type" value="Genomic_DNA"/>
</dbReference>